<feature type="region of interest" description="Disordered" evidence="1">
    <location>
        <begin position="1"/>
        <end position="21"/>
    </location>
</feature>
<name>A0AAV2RPA6_MEGNR</name>
<evidence type="ECO:0000313" key="3">
    <source>
        <dbReference type="Proteomes" id="UP001497623"/>
    </source>
</evidence>
<reference evidence="2 3" key="1">
    <citation type="submission" date="2024-05" db="EMBL/GenBank/DDBJ databases">
        <authorList>
            <person name="Wallberg A."/>
        </authorList>
    </citation>
    <scope>NUCLEOTIDE SEQUENCE [LARGE SCALE GENOMIC DNA]</scope>
</reference>
<accession>A0AAV2RPA6</accession>
<sequence length="432" mass="49059">MDSTTGKGTTPPTPAKKIKRNLTTLNNNEFEDMPDHLFETAAAELMDHNYIDNPIITFNSEGFDTTGHNEAITSTQKIDTFELNTPVINLPPLNMDDSPSTTGDIAEMEIMNCNEIVETPEQNRQQFSSEIHEDLLRHSTPHTPKVKCKKILFIHPVNNFIARPSVDCSQSSQDLILHQPKNSEIKPKVSSIHSYRSFFGSISVLGKILKGGWIPTEDVTHNYITPSQNQSDTITVYKCTPNEAGFPFTVTIITLNGDPMKINIQERGTKQKIEIPMAYIDSLDEALHIVTSEGKTRRRELCLRGGELVSFTKNNVGNIIVRAIKRAKNQPETHFTIKREYEDHLITAFNHCKDVIRVITNCRSYCGTTMDNHVQRYASNMNVSKEDQYKHIVEFFYENVAENDRDHITFNMACKNLADYYSNVKNVLSNKN</sequence>
<gene>
    <name evidence="2" type="ORF">MNOR_LOCUS26836</name>
</gene>
<proteinExistence type="predicted"/>
<evidence type="ECO:0000256" key="1">
    <source>
        <dbReference type="SAM" id="MobiDB-lite"/>
    </source>
</evidence>
<feature type="compositionally biased region" description="Low complexity" evidence="1">
    <location>
        <begin position="1"/>
        <end position="10"/>
    </location>
</feature>
<keyword evidence="3" id="KW-1185">Reference proteome</keyword>
<dbReference type="AlphaFoldDB" id="A0AAV2RPA6"/>
<organism evidence="2 3">
    <name type="scientific">Meganyctiphanes norvegica</name>
    <name type="common">Northern krill</name>
    <name type="synonym">Thysanopoda norvegica</name>
    <dbReference type="NCBI Taxonomy" id="48144"/>
    <lineage>
        <taxon>Eukaryota</taxon>
        <taxon>Metazoa</taxon>
        <taxon>Ecdysozoa</taxon>
        <taxon>Arthropoda</taxon>
        <taxon>Crustacea</taxon>
        <taxon>Multicrustacea</taxon>
        <taxon>Malacostraca</taxon>
        <taxon>Eumalacostraca</taxon>
        <taxon>Eucarida</taxon>
        <taxon>Euphausiacea</taxon>
        <taxon>Euphausiidae</taxon>
        <taxon>Meganyctiphanes</taxon>
    </lineage>
</organism>
<evidence type="ECO:0000313" key="2">
    <source>
        <dbReference type="EMBL" id="CAL4131781.1"/>
    </source>
</evidence>
<dbReference type="EMBL" id="CAXKWB010027340">
    <property type="protein sequence ID" value="CAL4131781.1"/>
    <property type="molecule type" value="Genomic_DNA"/>
</dbReference>
<protein>
    <submittedName>
        <fullName evidence="2">Uncharacterized protein</fullName>
    </submittedName>
</protein>
<dbReference type="Proteomes" id="UP001497623">
    <property type="component" value="Unassembled WGS sequence"/>
</dbReference>
<comment type="caution">
    <text evidence="2">The sequence shown here is derived from an EMBL/GenBank/DDBJ whole genome shotgun (WGS) entry which is preliminary data.</text>
</comment>